<evidence type="ECO:0008006" key="4">
    <source>
        <dbReference type="Google" id="ProtNLM"/>
    </source>
</evidence>
<keyword evidence="1" id="KW-0472">Membrane</keyword>
<evidence type="ECO:0000313" key="3">
    <source>
        <dbReference type="Proteomes" id="UP000663864"/>
    </source>
</evidence>
<protein>
    <recommendedName>
        <fullName evidence="4">Transmembrane protein</fullName>
    </recommendedName>
</protein>
<feature type="transmembrane region" description="Helical" evidence="1">
    <location>
        <begin position="129"/>
        <end position="155"/>
    </location>
</feature>
<evidence type="ECO:0000256" key="1">
    <source>
        <dbReference type="SAM" id="Phobius"/>
    </source>
</evidence>
<keyword evidence="1" id="KW-1133">Transmembrane helix</keyword>
<sequence length="172" mass="20308">MIIRENGESHLLSLSLDTNLKIYRLRNIICILLFIQLILCIILFMIDIRLLIKDKDDNYQHGIHSLGPIFLSIVYYGYGLIVVYQYHHLGIYIFAWVGFLQYIFLCVEIFSTILFMIKHPSPDKQMEIAFLINLSITMISIFQAILMCITLKLTFKLFHLIQIFKRDVLEQM</sequence>
<accession>A0A814BIS9</accession>
<dbReference type="Proteomes" id="UP000663864">
    <property type="component" value="Unassembled WGS sequence"/>
</dbReference>
<organism evidence="2 3">
    <name type="scientific">Rotaria sordida</name>
    <dbReference type="NCBI Taxonomy" id="392033"/>
    <lineage>
        <taxon>Eukaryota</taxon>
        <taxon>Metazoa</taxon>
        <taxon>Spiralia</taxon>
        <taxon>Gnathifera</taxon>
        <taxon>Rotifera</taxon>
        <taxon>Eurotatoria</taxon>
        <taxon>Bdelloidea</taxon>
        <taxon>Philodinida</taxon>
        <taxon>Philodinidae</taxon>
        <taxon>Rotaria</taxon>
    </lineage>
</organism>
<feature type="transmembrane region" description="Helical" evidence="1">
    <location>
        <begin position="25"/>
        <end position="46"/>
    </location>
</feature>
<dbReference type="EMBL" id="CAJNOT010000294">
    <property type="protein sequence ID" value="CAF0929904.1"/>
    <property type="molecule type" value="Genomic_DNA"/>
</dbReference>
<reference evidence="2" key="1">
    <citation type="submission" date="2021-02" db="EMBL/GenBank/DDBJ databases">
        <authorList>
            <person name="Nowell W R."/>
        </authorList>
    </citation>
    <scope>NUCLEOTIDE SEQUENCE</scope>
</reference>
<feature type="transmembrane region" description="Helical" evidence="1">
    <location>
        <begin position="66"/>
        <end position="87"/>
    </location>
</feature>
<keyword evidence="1" id="KW-0812">Transmembrane</keyword>
<dbReference type="AlphaFoldDB" id="A0A814BIS9"/>
<name>A0A814BIS9_9BILA</name>
<evidence type="ECO:0000313" key="2">
    <source>
        <dbReference type="EMBL" id="CAF0929904.1"/>
    </source>
</evidence>
<gene>
    <name evidence="2" type="ORF">ZHD862_LOCUS8876</name>
</gene>
<feature type="transmembrane region" description="Helical" evidence="1">
    <location>
        <begin position="93"/>
        <end position="117"/>
    </location>
</feature>
<proteinExistence type="predicted"/>
<comment type="caution">
    <text evidence="2">The sequence shown here is derived from an EMBL/GenBank/DDBJ whole genome shotgun (WGS) entry which is preliminary data.</text>
</comment>